<evidence type="ECO:0000313" key="2">
    <source>
        <dbReference type="Proteomes" id="UP000294419"/>
    </source>
</evidence>
<organism evidence="1 2">
    <name type="scientific">Chryseobacterium salivictor</name>
    <dbReference type="NCBI Taxonomy" id="2547600"/>
    <lineage>
        <taxon>Bacteria</taxon>
        <taxon>Pseudomonadati</taxon>
        <taxon>Bacteroidota</taxon>
        <taxon>Flavobacteriia</taxon>
        <taxon>Flavobacteriales</taxon>
        <taxon>Weeksellaceae</taxon>
        <taxon>Chryseobacterium group</taxon>
        <taxon>Chryseobacterium</taxon>
    </lineage>
</organism>
<dbReference type="EMBL" id="CP037954">
    <property type="protein sequence ID" value="QBO57050.1"/>
    <property type="molecule type" value="Genomic_DNA"/>
</dbReference>
<sequence>METKNRLGIWMDHSHAHLMEYAEPMVTKVLTSHFTEAEKVESPDISEKTLHNTEQHDNSQYYKELGEIIRNYDSVLLFGPTEAKNELVNILGKNHLFSKIKFEVIPTDKMSENQEHDFVREYFSKEW</sequence>
<dbReference type="RefSeq" id="WP_133438587.1">
    <property type="nucleotide sequence ID" value="NZ_CP037954.1"/>
</dbReference>
<dbReference type="OrthoDB" id="1122364at2"/>
<name>A0A4P6ZC35_9FLAO</name>
<keyword evidence="2" id="KW-1185">Reference proteome</keyword>
<proteinExistence type="predicted"/>
<protein>
    <submittedName>
        <fullName evidence="1">Uncharacterized protein</fullName>
    </submittedName>
</protein>
<dbReference type="KEGG" id="csal:NBC122_00192"/>
<evidence type="ECO:0000313" key="1">
    <source>
        <dbReference type="EMBL" id="QBO57050.1"/>
    </source>
</evidence>
<dbReference type="SUPFAM" id="SSF53137">
    <property type="entry name" value="Translational machinery components"/>
    <property type="match status" value="1"/>
</dbReference>
<dbReference type="Proteomes" id="UP000294419">
    <property type="component" value="Chromosome"/>
</dbReference>
<gene>
    <name evidence="1" type="ORF">NBC122_00192</name>
</gene>
<accession>A0A4P6ZC35</accession>
<dbReference type="AlphaFoldDB" id="A0A4P6ZC35"/>
<reference evidence="1 2" key="1">
    <citation type="submission" date="2019-03" db="EMBL/GenBank/DDBJ databases">
        <authorList>
            <person name="Kim H."/>
            <person name="Yu S.-M."/>
        </authorList>
    </citation>
    <scope>NUCLEOTIDE SEQUENCE [LARGE SCALE GENOMIC DNA]</scope>
    <source>
        <strain evidence="1 2">NBC122</strain>
    </source>
</reference>